<dbReference type="PROSITE" id="PS50846">
    <property type="entry name" value="HMA_2"/>
    <property type="match status" value="1"/>
</dbReference>
<organism evidence="3 4">
    <name type="scientific">Brevibacillus gelatini</name>
    <dbReference type="NCBI Taxonomy" id="1655277"/>
    <lineage>
        <taxon>Bacteria</taxon>
        <taxon>Bacillati</taxon>
        <taxon>Bacillota</taxon>
        <taxon>Bacilli</taxon>
        <taxon>Bacillales</taxon>
        <taxon>Paenibacillaceae</taxon>
        <taxon>Brevibacillus</taxon>
    </lineage>
</organism>
<dbReference type="Proteomes" id="UP000268829">
    <property type="component" value="Unassembled WGS sequence"/>
</dbReference>
<proteinExistence type="predicted"/>
<dbReference type="SUPFAM" id="SSF55008">
    <property type="entry name" value="HMA, heavy metal-associated domain"/>
    <property type="match status" value="1"/>
</dbReference>
<evidence type="ECO:0000313" key="3">
    <source>
        <dbReference type="EMBL" id="RNB57942.1"/>
    </source>
</evidence>
<dbReference type="EMBL" id="RHHS01000020">
    <property type="protein sequence ID" value="RNB57942.1"/>
    <property type="molecule type" value="Genomic_DNA"/>
</dbReference>
<comment type="caution">
    <text evidence="3">The sequence shown here is derived from an EMBL/GenBank/DDBJ whole genome shotgun (WGS) entry which is preliminary data.</text>
</comment>
<evidence type="ECO:0000259" key="2">
    <source>
        <dbReference type="PROSITE" id="PS50846"/>
    </source>
</evidence>
<dbReference type="InterPro" id="IPR036163">
    <property type="entry name" value="HMA_dom_sf"/>
</dbReference>
<dbReference type="GO" id="GO:0046872">
    <property type="term" value="F:metal ion binding"/>
    <property type="evidence" value="ECO:0007669"/>
    <property type="project" value="InterPro"/>
</dbReference>
<dbReference type="CDD" id="cd00371">
    <property type="entry name" value="HMA"/>
    <property type="match status" value="1"/>
</dbReference>
<evidence type="ECO:0000256" key="1">
    <source>
        <dbReference type="SAM" id="SignalP"/>
    </source>
</evidence>
<dbReference type="AlphaFoldDB" id="A0A3M8B3R3"/>
<accession>A0A3M8B3R3</accession>
<dbReference type="RefSeq" id="WP_122904530.1">
    <property type="nucleotide sequence ID" value="NZ_RHHS01000020.1"/>
</dbReference>
<evidence type="ECO:0000313" key="4">
    <source>
        <dbReference type="Proteomes" id="UP000268829"/>
    </source>
</evidence>
<feature type="domain" description="HMA" evidence="2">
    <location>
        <begin position="44"/>
        <end position="113"/>
    </location>
</feature>
<dbReference type="InterPro" id="IPR006121">
    <property type="entry name" value="HMA_dom"/>
</dbReference>
<keyword evidence="1" id="KW-0732">Signal</keyword>
<dbReference type="Pfam" id="PF00403">
    <property type="entry name" value="HMA"/>
    <property type="match status" value="1"/>
</dbReference>
<dbReference type="OrthoDB" id="7205933at2"/>
<feature type="signal peptide" evidence="1">
    <location>
        <begin position="1"/>
        <end position="24"/>
    </location>
</feature>
<name>A0A3M8B3R3_9BACL</name>
<reference evidence="3 4" key="1">
    <citation type="submission" date="2018-10" db="EMBL/GenBank/DDBJ databases">
        <title>Phylogenomics of Brevibacillus.</title>
        <authorList>
            <person name="Dunlap C."/>
        </authorList>
    </citation>
    <scope>NUCLEOTIDE SEQUENCE [LARGE SCALE GENOMIC DNA]</scope>
    <source>
        <strain evidence="3 4">DSM 100115</strain>
    </source>
</reference>
<protein>
    <submittedName>
        <fullName evidence="3">Copper chaperone</fullName>
    </submittedName>
</protein>
<gene>
    <name evidence="3" type="ORF">EDM57_09535</name>
</gene>
<keyword evidence="4" id="KW-1185">Reference proteome</keyword>
<dbReference type="PROSITE" id="PS51257">
    <property type="entry name" value="PROKAR_LIPOPROTEIN"/>
    <property type="match status" value="1"/>
</dbReference>
<sequence length="116" mass="12298">MIKKGSLFFLAVLIGILVVSGCSATPSASGNSQSTQVTNKGNLTKTTLKVNELTCGSCTFTIQSALERLKGVQSVKWGAINGTEGTVIVIYDKNVADKEELKKTVLDLGYGVEKIE</sequence>
<dbReference type="Gene3D" id="3.30.70.100">
    <property type="match status" value="1"/>
</dbReference>
<feature type="chain" id="PRO_5018009697" evidence="1">
    <location>
        <begin position="25"/>
        <end position="116"/>
    </location>
</feature>